<name>A0ACC3MKL9_9PEZI</name>
<proteinExistence type="predicted"/>
<sequence>MAAEHSASPSRRTALAVVEAFNGMDIDAIMSYRSKDCIRHILPSTLGHPPTDNMQYRAQLEKLKPIFRNFRLDVKDMLEDKEAGRICMYLRARADTMAGEYINEYMWTLSFDETGTRITQVNEFVDTIMNRDFWPRLSMAIKEWQKAQAAQTAPGTNTS</sequence>
<organism evidence="1 2">
    <name type="scientific">Vermiconidia calcicola</name>
    <dbReference type="NCBI Taxonomy" id="1690605"/>
    <lineage>
        <taxon>Eukaryota</taxon>
        <taxon>Fungi</taxon>
        <taxon>Dikarya</taxon>
        <taxon>Ascomycota</taxon>
        <taxon>Pezizomycotina</taxon>
        <taxon>Dothideomycetes</taxon>
        <taxon>Dothideomycetidae</taxon>
        <taxon>Mycosphaerellales</taxon>
        <taxon>Extremaceae</taxon>
        <taxon>Vermiconidia</taxon>
    </lineage>
</organism>
<gene>
    <name evidence="1" type="ORF">LTR37_017635</name>
</gene>
<dbReference type="Proteomes" id="UP001281147">
    <property type="component" value="Unassembled WGS sequence"/>
</dbReference>
<dbReference type="EMBL" id="JAUTXU010000231">
    <property type="protein sequence ID" value="KAK3697139.1"/>
    <property type="molecule type" value="Genomic_DNA"/>
</dbReference>
<evidence type="ECO:0000313" key="2">
    <source>
        <dbReference type="Proteomes" id="UP001281147"/>
    </source>
</evidence>
<comment type="caution">
    <text evidence="1">The sequence shown here is derived from an EMBL/GenBank/DDBJ whole genome shotgun (WGS) entry which is preliminary data.</text>
</comment>
<reference evidence="1" key="1">
    <citation type="submission" date="2023-07" db="EMBL/GenBank/DDBJ databases">
        <title>Black Yeasts Isolated from many extreme environments.</title>
        <authorList>
            <person name="Coleine C."/>
            <person name="Stajich J.E."/>
            <person name="Selbmann L."/>
        </authorList>
    </citation>
    <scope>NUCLEOTIDE SEQUENCE</scope>
    <source>
        <strain evidence="1">CCFEE 5714</strain>
    </source>
</reference>
<accession>A0ACC3MKL9</accession>
<keyword evidence="2" id="KW-1185">Reference proteome</keyword>
<evidence type="ECO:0000313" key="1">
    <source>
        <dbReference type="EMBL" id="KAK3697139.1"/>
    </source>
</evidence>
<protein>
    <submittedName>
        <fullName evidence="1">Uncharacterized protein</fullName>
    </submittedName>
</protein>